<name>A0A1Z4JSG9_LEPBY</name>
<dbReference type="Proteomes" id="UP000217895">
    <property type="component" value="Plasmid Plasmid2 dna"/>
</dbReference>
<dbReference type="Gene3D" id="1.10.443.10">
    <property type="entry name" value="Intergrase catalytic core"/>
    <property type="match status" value="1"/>
</dbReference>
<accession>A0A1Z4JSG9</accession>
<evidence type="ECO:0000313" key="2">
    <source>
        <dbReference type="EMBL" id="BAY59715.1"/>
    </source>
</evidence>
<keyword evidence="1" id="KW-0233">DNA recombination</keyword>
<dbReference type="GO" id="GO:0015074">
    <property type="term" value="P:DNA integration"/>
    <property type="evidence" value="ECO:0007669"/>
    <property type="project" value="InterPro"/>
</dbReference>
<dbReference type="GO" id="GO:0003677">
    <property type="term" value="F:DNA binding"/>
    <property type="evidence" value="ECO:0007669"/>
    <property type="project" value="InterPro"/>
</dbReference>
<dbReference type="EMBL" id="AP018205">
    <property type="protein sequence ID" value="BAY59715.1"/>
    <property type="molecule type" value="Genomic_DNA"/>
</dbReference>
<dbReference type="GO" id="GO:0006310">
    <property type="term" value="P:DNA recombination"/>
    <property type="evidence" value="ECO:0007669"/>
    <property type="project" value="UniProtKB-KW"/>
</dbReference>
<organism evidence="2 3">
    <name type="scientific">Leptolyngbya boryana NIES-2135</name>
    <dbReference type="NCBI Taxonomy" id="1973484"/>
    <lineage>
        <taxon>Bacteria</taxon>
        <taxon>Bacillati</taxon>
        <taxon>Cyanobacteriota</taxon>
        <taxon>Cyanophyceae</taxon>
        <taxon>Leptolyngbyales</taxon>
        <taxon>Leptolyngbyaceae</taxon>
        <taxon>Leptolyngbya group</taxon>
        <taxon>Leptolyngbya</taxon>
    </lineage>
</organism>
<dbReference type="InterPro" id="IPR011010">
    <property type="entry name" value="DNA_brk_join_enz"/>
</dbReference>
<keyword evidence="2" id="KW-0614">Plasmid</keyword>
<gene>
    <name evidence="2" type="ORF">NIES2135_65920</name>
</gene>
<protein>
    <submittedName>
        <fullName evidence="2">Integrase domain protein SAM domain protein</fullName>
    </submittedName>
</protein>
<reference evidence="2 3" key="1">
    <citation type="submission" date="2017-06" db="EMBL/GenBank/DDBJ databases">
        <title>Genome sequencing of cyanobaciteial culture collection at National Institute for Environmental Studies (NIES).</title>
        <authorList>
            <person name="Hirose Y."/>
            <person name="Shimura Y."/>
            <person name="Fujisawa T."/>
            <person name="Nakamura Y."/>
            <person name="Kawachi M."/>
        </authorList>
    </citation>
    <scope>NUCLEOTIDE SEQUENCE [LARGE SCALE GENOMIC DNA]</scope>
    <source>
        <strain evidence="2 3">NIES-2135</strain>
        <plasmid evidence="3">Plasmid Plasmid2 dna</plasmid>
    </source>
</reference>
<proteinExistence type="predicted"/>
<keyword evidence="3" id="KW-1185">Reference proteome</keyword>
<sequence length="74" mass="8586">MRWIETQTGIDLHSHRGRHTYATNLLIKYGLGEGEAMKLTRHRDRRSFKRYTNKKEIYAAQVAILRASGQLPSS</sequence>
<evidence type="ECO:0000313" key="3">
    <source>
        <dbReference type="Proteomes" id="UP000217895"/>
    </source>
</evidence>
<evidence type="ECO:0000256" key="1">
    <source>
        <dbReference type="ARBA" id="ARBA00023172"/>
    </source>
</evidence>
<geneLocation type="plasmid" evidence="2">
    <name>plasmid2</name>
</geneLocation>
<dbReference type="InterPro" id="IPR013762">
    <property type="entry name" value="Integrase-like_cat_sf"/>
</dbReference>
<dbReference type="SUPFAM" id="SSF56349">
    <property type="entry name" value="DNA breaking-rejoining enzymes"/>
    <property type="match status" value="1"/>
</dbReference>
<dbReference type="AlphaFoldDB" id="A0A1Z4JSG9"/>